<dbReference type="AlphaFoldDB" id="A0A4Q9GSM2"/>
<dbReference type="InterPro" id="IPR050638">
    <property type="entry name" value="AA-Vitamin_Transporters"/>
</dbReference>
<gene>
    <name evidence="8" type="ORF">EYE40_06860</name>
</gene>
<feature type="domain" description="EamA" evidence="7">
    <location>
        <begin position="1"/>
        <end position="135"/>
    </location>
</feature>
<keyword evidence="9" id="KW-1185">Reference proteome</keyword>
<keyword evidence="5 6" id="KW-0472">Membrane</keyword>
<dbReference type="PANTHER" id="PTHR32322">
    <property type="entry name" value="INNER MEMBRANE TRANSPORTER"/>
    <property type="match status" value="1"/>
</dbReference>
<dbReference type="SUPFAM" id="SSF103481">
    <property type="entry name" value="Multidrug resistance efflux transporter EmrE"/>
    <property type="match status" value="2"/>
</dbReference>
<feature type="transmembrane region" description="Helical" evidence="6">
    <location>
        <begin position="33"/>
        <end position="52"/>
    </location>
</feature>
<comment type="subcellular location">
    <subcellularLocation>
        <location evidence="1">Membrane</location>
        <topology evidence="1">Multi-pass membrane protein</topology>
    </subcellularLocation>
</comment>
<feature type="transmembrane region" description="Helical" evidence="6">
    <location>
        <begin position="120"/>
        <end position="140"/>
    </location>
</feature>
<organism evidence="8 9">
    <name type="scientific">Glaciihabitans arcticus</name>
    <dbReference type="NCBI Taxonomy" id="2668039"/>
    <lineage>
        <taxon>Bacteria</taxon>
        <taxon>Bacillati</taxon>
        <taxon>Actinomycetota</taxon>
        <taxon>Actinomycetes</taxon>
        <taxon>Micrococcales</taxon>
        <taxon>Microbacteriaceae</taxon>
        <taxon>Glaciihabitans</taxon>
    </lineage>
</organism>
<reference evidence="9" key="1">
    <citation type="submission" date="2019-02" db="EMBL/GenBank/DDBJ databases">
        <title>Glaciihabitans arcticus sp. nov., a psychrotolerant bacterium isolated from polar soil.</title>
        <authorList>
            <person name="Dahal R.H."/>
        </authorList>
    </citation>
    <scope>NUCLEOTIDE SEQUENCE [LARGE SCALE GENOMIC DNA]</scope>
    <source>
        <strain evidence="9">RP-3-7</strain>
    </source>
</reference>
<sequence length="320" mass="33724">MGYVYALLAALLFGANGSVTKVVIEAGISPTQLTQFRVLGTAVIAGVILLLVDRSAFRIGRRQVGIMAILGVTGVAVLQASYAFAIQLLPVGIALLLEYLAVLFVAVIAFVFLKEKVKPRLWVAIACVLLGLAVVAQIWASDLNGLGVVMALIAAASLTIYFLVGERQVGATSPLAVAFWTTGFASLFWAFFSGWWNVRPALLAESVSLSGNLETVLLPLWVPLAWCVLLGSFLPFLLSFLALKHLSATAAGIVASSEVIFAFVVAWLWLGESLNVIQILGAVVVLVGIILAQTARSGKVIDADLALVPDLPSPDAAPAK</sequence>
<comment type="similarity">
    <text evidence="2">Belongs to the EamA transporter family.</text>
</comment>
<protein>
    <submittedName>
        <fullName evidence="8">DMT family transporter</fullName>
    </submittedName>
</protein>
<feature type="transmembrane region" description="Helical" evidence="6">
    <location>
        <begin position="216"/>
        <end position="243"/>
    </location>
</feature>
<evidence type="ECO:0000256" key="3">
    <source>
        <dbReference type="ARBA" id="ARBA00022692"/>
    </source>
</evidence>
<dbReference type="Gene3D" id="1.10.3730.20">
    <property type="match status" value="1"/>
</dbReference>
<name>A0A4Q9GSM2_9MICO</name>
<keyword evidence="4 6" id="KW-1133">Transmembrane helix</keyword>
<accession>A0A4Q9GSM2</accession>
<dbReference type="GO" id="GO:0016020">
    <property type="term" value="C:membrane"/>
    <property type="evidence" value="ECO:0007669"/>
    <property type="project" value="UniProtKB-SubCell"/>
</dbReference>
<evidence type="ECO:0000256" key="5">
    <source>
        <dbReference type="ARBA" id="ARBA00023136"/>
    </source>
</evidence>
<feature type="transmembrane region" description="Helical" evidence="6">
    <location>
        <begin position="146"/>
        <end position="164"/>
    </location>
</feature>
<dbReference type="Proteomes" id="UP000294194">
    <property type="component" value="Unassembled WGS sequence"/>
</dbReference>
<feature type="domain" description="EamA" evidence="7">
    <location>
        <begin position="146"/>
        <end position="291"/>
    </location>
</feature>
<evidence type="ECO:0000256" key="2">
    <source>
        <dbReference type="ARBA" id="ARBA00007362"/>
    </source>
</evidence>
<feature type="transmembrane region" description="Helical" evidence="6">
    <location>
        <begin position="176"/>
        <end position="196"/>
    </location>
</feature>
<dbReference type="InterPro" id="IPR037185">
    <property type="entry name" value="EmrE-like"/>
</dbReference>
<dbReference type="EMBL" id="SISG01000001">
    <property type="protein sequence ID" value="TBN57144.1"/>
    <property type="molecule type" value="Genomic_DNA"/>
</dbReference>
<comment type="caution">
    <text evidence="8">The sequence shown here is derived from an EMBL/GenBank/DDBJ whole genome shotgun (WGS) entry which is preliminary data.</text>
</comment>
<evidence type="ECO:0000256" key="6">
    <source>
        <dbReference type="SAM" id="Phobius"/>
    </source>
</evidence>
<dbReference type="Pfam" id="PF00892">
    <property type="entry name" value="EamA"/>
    <property type="match status" value="2"/>
</dbReference>
<evidence type="ECO:0000313" key="9">
    <source>
        <dbReference type="Proteomes" id="UP000294194"/>
    </source>
</evidence>
<keyword evidence="3 6" id="KW-0812">Transmembrane</keyword>
<proteinExistence type="inferred from homology"/>
<feature type="transmembrane region" description="Helical" evidence="6">
    <location>
        <begin position="250"/>
        <end position="270"/>
    </location>
</feature>
<dbReference type="InterPro" id="IPR000620">
    <property type="entry name" value="EamA_dom"/>
</dbReference>
<evidence type="ECO:0000313" key="8">
    <source>
        <dbReference type="EMBL" id="TBN57144.1"/>
    </source>
</evidence>
<feature type="transmembrane region" description="Helical" evidence="6">
    <location>
        <begin position="276"/>
        <end position="292"/>
    </location>
</feature>
<feature type="transmembrane region" description="Helical" evidence="6">
    <location>
        <begin position="64"/>
        <end position="85"/>
    </location>
</feature>
<feature type="transmembrane region" description="Helical" evidence="6">
    <location>
        <begin position="91"/>
        <end position="113"/>
    </location>
</feature>
<dbReference type="RefSeq" id="WP_130981255.1">
    <property type="nucleotide sequence ID" value="NZ_SISG01000001.1"/>
</dbReference>
<evidence type="ECO:0000256" key="4">
    <source>
        <dbReference type="ARBA" id="ARBA00022989"/>
    </source>
</evidence>
<evidence type="ECO:0000256" key="1">
    <source>
        <dbReference type="ARBA" id="ARBA00004141"/>
    </source>
</evidence>
<evidence type="ECO:0000259" key="7">
    <source>
        <dbReference type="Pfam" id="PF00892"/>
    </source>
</evidence>
<dbReference type="PANTHER" id="PTHR32322:SF2">
    <property type="entry name" value="EAMA DOMAIN-CONTAINING PROTEIN"/>
    <property type="match status" value="1"/>
</dbReference>